<organism evidence="8 9">
    <name type="scientific">Paraburkholderia ribeironis</name>
    <dbReference type="NCBI Taxonomy" id="1247936"/>
    <lineage>
        <taxon>Bacteria</taxon>
        <taxon>Pseudomonadati</taxon>
        <taxon>Pseudomonadota</taxon>
        <taxon>Betaproteobacteria</taxon>
        <taxon>Burkholderiales</taxon>
        <taxon>Burkholderiaceae</taxon>
        <taxon>Paraburkholderia</taxon>
    </lineage>
</organism>
<dbReference type="GO" id="GO:0005829">
    <property type="term" value="C:cytosol"/>
    <property type="evidence" value="ECO:0007669"/>
    <property type="project" value="TreeGrafter"/>
</dbReference>
<keyword evidence="2 5" id="KW-0378">Hydrolase</keyword>
<dbReference type="CDD" id="cd01320">
    <property type="entry name" value="ADA"/>
    <property type="match status" value="1"/>
</dbReference>
<evidence type="ECO:0000313" key="8">
    <source>
        <dbReference type="EMBL" id="SIT40288.1"/>
    </source>
</evidence>
<dbReference type="Proteomes" id="UP000187012">
    <property type="component" value="Unassembled WGS sequence"/>
</dbReference>
<dbReference type="NCBIfam" id="TIGR01430">
    <property type="entry name" value="aden_deam"/>
    <property type="match status" value="1"/>
</dbReference>
<dbReference type="EMBL" id="CYGX02000025">
    <property type="protein sequence ID" value="SIT40288.1"/>
    <property type="molecule type" value="Genomic_DNA"/>
</dbReference>
<comment type="cofactor">
    <cofactor evidence="5">
        <name>Zn(2+)</name>
        <dbReference type="ChEBI" id="CHEBI:29105"/>
    </cofactor>
    <text evidence="5">Binds 1 zinc ion per subunit.</text>
</comment>
<reference evidence="8 9" key="1">
    <citation type="submission" date="2016-12" db="EMBL/GenBank/DDBJ databases">
        <authorList>
            <person name="Song W.-J."/>
            <person name="Kurnit D.M."/>
        </authorList>
    </citation>
    <scope>NUCLEOTIDE SEQUENCE [LARGE SCALE GENOMIC DNA]</scope>
    <source>
        <strain evidence="8 9">STM7296</strain>
    </source>
</reference>
<feature type="compositionally biased region" description="Low complexity" evidence="6">
    <location>
        <begin position="17"/>
        <end position="34"/>
    </location>
</feature>
<name>A0A1N7RYT6_9BURK</name>
<dbReference type="GO" id="GO:0006146">
    <property type="term" value="P:adenine catabolic process"/>
    <property type="evidence" value="ECO:0007669"/>
    <property type="project" value="UniProtKB-UniRule"/>
</dbReference>
<feature type="compositionally biased region" description="Basic and acidic residues" evidence="6">
    <location>
        <begin position="1"/>
        <end position="16"/>
    </location>
</feature>
<feature type="active site" description="Proton donor" evidence="5">
    <location>
        <position position="234"/>
    </location>
</feature>
<protein>
    <recommendedName>
        <fullName evidence="5">Adenine deaminase</fullName>
        <shortName evidence="5">ADE</shortName>
        <ecNumber evidence="5">3.5.4.2</ecNumber>
    </recommendedName>
    <alternativeName>
        <fullName evidence="5">Adenine aminohydrolase</fullName>
        <shortName evidence="5">AAH</shortName>
    </alternativeName>
</protein>
<dbReference type="NCBIfam" id="NF006850">
    <property type="entry name" value="PRK09358.1-6"/>
    <property type="match status" value="1"/>
</dbReference>
<dbReference type="PANTHER" id="PTHR43114:SF6">
    <property type="entry name" value="ADENINE DEAMINASE"/>
    <property type="match status" value="1"/>
</dbReference>
<dbReference type="HAMAP" id="MF_01962">
    <property type="entry name" value="Adenine_deaminase"/>
    <property type="match status" value="1"/>
</dbReference>
<dbReference type="GO" id="GO:0000034">
    <property type="term" value="F:adenine deaminase activity"/>
    <property type="evidence" value="ECO:0007669"/>
    <property type="project" value="UniProtKB-UniRule"/>
</dbReference>
<gene>
    <name evidence="8" type="ORF">BN2475_250103</name>
</gene>
<keyword evidence="4 5" id="KW-0546">Nucleotide metabolism</keyword>
<dbReference type="AlphaFoldDB" id="A0A1N7RYT6"/>
<dbReference type="InterPro" id="IPR032466">
    <property type="entry name" value="Metal_Hydrolase"/>
</dbReference>
<dbReference type="GO" id="GO:0043103">
    <property type="term" value="P:hypoxanthine salvage"/>
    <property type="evidence" value="ECO:0007669"/>
    <property type="project" value="UniProtKB-UniRule"/>
</dbReference>
<feature type="binding site" evidence="5">
    <location>
        <position position="50"/>
    </location>
    <ligand>
        <name>Zn(2+)</name>
        <dbReference type="ChEBI" id="CHEBI:29105"/>
        <note>catalytic</note>
    </ligand>
</feature>
<dbReference type="InterPro" id="IPR001365">
    <property type="entry name" value="A_deaminase_dom"/>
</dbReference>
<dbReference type="PANTHER" id="PTHR43114">
    <property type="entry name" value="ADENINE DEAMINASE"/>
    <property type="match status" value="1"/>
</dbReference>
<feature type="region of interest" description="Disordered" evidence="6">
    <location>
        <begin position="1"/>
        <end position="35"/>
    </location>
</feature>
<evidence type="ECO:0000256" key="3">
    <source>
        <dbReference type="ARBA" id="ARBA00022833"/>
    </source>
</evidence>
<dbReference type="InterPro" id="IPR006330">
    <property type="entry name" value="Ado/ade_deaminase"/>
</dbReference>
<keyword evidence="1 5" id="KW-0479">Metal-binding</keyword>
<evidence type="ECO:0000256" key="5">
    <source>
        <dbReference type="HAMAP-Rule" id="MF_01962"/>
    </source>
</evidence>
<feature type="binding site" evidence="5">
    <location>
        <position position="313"/>
    </location>
    <ligand>
        <name>substrate</name>
    </ligand>
</feature>
<dbReference type="Pfam" id="PF00962">
    <property type="entry name" value="A_deaminase"/>
    <property type="match status" value="1"/>
</dbReference>
<dbReference type="GO" id="GO:0009117">
    <property type="term" value="P:nucleotide metabolic process"/>
    <property type="evidence" value="ECO:0007669"/>
    <property type="project" value="UniProtKB-KW"/>
</dbReference>
<evidence type="ECO:0000256" key="1">
    <source>
        <dbReference type="ARBA" id="ARBA00022723"/>
    </source>
</evidence>
<comment type="catalytic activity">
    <reaction evidence="5">
        <text>adenine + H2O + H(+) = hypoxanthine + NH4(+)</text>
        <dbReference type="Rhea" id="RHEA:23688"/>
        <dbReference type="ChEBI" id="CHEBI:15377"/>
        <dbReference type="ChEBI" id="CHEBI:15378"/>
        <dbReference type="ChEBI" id="CHEBI:16708"/>
        <dbReference type="ChEBI" id="CHEBI:17368"/>
        <dbReference type="ChEBI" id="CHEBI:28938"/>
        <dbReference type="EC" id="3.5.4.2"/>
    </reaction>
</comment>
<proteinExistence type="inferred from homology"/>
<dbReference type="InterPro" id="IPR028892">
    <property type="entry name" value="ADE"/>
</dbReference>
<feature type="binding site" evidence="5">
    <location>
        <position position="48"/>
    </location>
    <ligand>
        <name>Zn(2+)</name>
        <dbReference type="ChEBI" id="CHEBI:29105"/>
        <note>catalytic</note>
    </ligand>
</feature>
<feature type="site" description="Important for catalytic activity" evidence="5">
    <location>
        <position position="255"/>
    </location>
</feature>
<dbReference type="EC" id="3.5.4.2" evidence="5"/>
<dbReference type="FunFam" id="3.20.20.140:FF:000039">
    <property type="entry name" value="Adenine deaminase"/>
    <property type="match status" value="1"/>
</dbReference>
<feature type="domain" description="Adenosine deaminase" evidence="7">
    <location>
        <begin position="43"/>
        <end position="366"/>
    </location>
</feature>
<comment type="function">
    <text evidence="5">Catalyzes the hydrolytic deamination of adenine to hypoxanthine. Plays an important role in the purine salvage pathway and in nitrogen catabolism.</text>
</comment>
<dbReference type="STRING" id="1247936.BN2475_250103"/>
<dbReference type="SUPFAM" id="SSF51556">
    <property type="entry name" value="Metallo-dependent hydrolases"/>
    <property type="match status" value="1"/>
</dbReference>
<evidence type="ECO:0000256" key="4">
    <source>
        <dbReference type="ARBA" id="ARBA00023080"/>
    </source>
</evidence>
<accession>A0A1N7RYT6</accession>
<comment type="similarity">
    <text evidence="5">Belongs to the metallo-dependent hydrolases superfamily. Adenosine and AMP deaminases family. Adenine deaminase type 2 subfamily.</text>
</comment>
<evidence type="ECO:0000313" key="9">
    <source>
        <dbReference type="Proteomes" id="UP000187012"/>
    </source>
</evidence>
<dbReference type="Gene3D" id="3.20.20.140">
    <property type="entry name" value="Metal-dependent hydrolases"/>
    <property type="match status" value="1"/>
</dbReference>
<evidence type="ECO:0000256" key="2">
    <source>
        <dbReference type="ARBA" id="ARBA00022801"/>
    </source>
</evidence>
<dbReference type="GO" id="GO:0008270">
    <property type="term" value="F:zinc ion binding"/>
    <property type="evidence" value="ECO:0007669"/>
    <property type="project" value="UniProtKB-UniRule"/>
</dbReference>
<keyword evidence="9" id="KW-1185">Reference proteome</keyword>
<keyword evidence="3 5" id="KW-0862">Zinc</keyword>
<evidence type="ECO:0000256" key="6">
    <source>
        <dbReference type="SAM" id="MobiDB-lite"/>
    </source>
</evidence>
<evidence type="ECO:0000259" key="7">
    <source>
        <dbReference type="Pfam" id="PF00962"/>
    </source>
</evidence>
<sequence>MLYRRAADTDCVRREPTPINSSTTMNTTTATPTPLADKTARAPKAELHIHIEGSLEPELIFALAKRNGVKLAYESIEALRAAYAFTDLQSFLDIYYAGASVLLHEQDFYDMTMAYVERCLADNVIHSEIFFDPQTHTERGVPIATVVAGIERALADAERRGMSSKLILCFLRHLSEEDALATFDEALPLFEQYQHRLIGVGLDSSERGHPPSKFERVFAKARALGLKLVAHAGEEGPPSYIYEALDLLKVDRVDHGVRSIEDPALVARLADTRVALTVCPLSNLKLCLFDDLTKHTLKDLLDHGVAVTVNSDDPAYFGGYVNANYLATIDALKLNDAEVYTIIRNGFEASFVTPDERRELIAKLDAHWHQGGPH</sequence>
<feature type="binding site" evidence="5">
    <location>
        <position position="312"/>
    </location>
    <ligand>
        <name>Zn(2+)</name>
        <dbReference type="ChEBI" id="CHEBI:29105"/>
        <note>catalytic</note>
    </ligand>
</feature>
<feature type="binding site" evidence="5">
    <location>
        <position position="231"/>
    </location>
    <ligand>
        <name>Zn(2+)</name>
        <dbReference type="ChEBI" id="CHEBI:29105"/>
        <note>catalytic</note>
    </ligand>
</feature>